<dbReference type="EMBL" id="JAEFBJ010000006">
    <property type="protein sequence ID" value="KAG7599463.1"/>
    <property type="molecule type" value="Genomic_DNA"/>
</dbReference>
<comment type="caution">
    <text evidence="1">The sequence shown here is derived from an EMBL/GenBank/DDBJ whole genome shotgun (WGS) entry which is preliminary data.</text>
</comment>
<dbReference type="EMBL" id="JAEFBJ010000012">
    <property type="protein sequence ID" value="KAG7546623.1"/>
    <property type="molecule type" value="Genomic_DNA"/>
</dbReference>
<name>A0A8T1YK67_ARASU</name>
<keyword evidence="3" id="KW-1185">Reference proteome</keyword>
<reference evidence="1 3" key="1">
    <citation type="submission" date="2020-12" db="EMBL/GenBank/DDBJ databases">
        <title>Concerted genomic and epigenomic changes stabilize Arabidopsis allopolyploids.</title>
        <authorList>
            <person name="Chen Z."/>
        </authorList>
    </citation>
    <scope>NUCLEOTIDE SEQUENCE [LARGE SCALE GENOMIC DNA]</scope>
    <source>
        <strain evidence="1">As9502</strain>
        <tissue evidence="1">Leaf</tissue>
    </source>
</reference>
<accession>A0A8T1YK67</accession>
<dbReference type="AlphaFoldDB" id="A0A8T1YK67"/>
<evidence type="ECO:0000313" key="1">
    <source>
        <dbReference type="EMBL" id="KAG7546623.1"/>
    </source>
</evidence>
<dbReference type="Proteomes" id="UP000694251">
    <property type="component" value="Chromosome 12"/>
</dbReference>
<evidence type="ECO:0000313" key="2">
    <source>
        <dbReference type="EMBL" id="KAG7599463.1"/>
    </source>
</evidence>
<evidence type="ECO:0000313" key="3">
    <source>
        <dbReference type="Proteomes" id="UP000694251"/>
    </source>
</evidence>
<dbReference type="Proteomes" id="UP000694251">
    <property type="component" value="Chromosome 6"/>
</dbReference>
<proteinExistence type="predicted"/>
<gene>
    <name evidence="2" type="ORF">ISN44_As06g036480</name>
    <name evidence="1" type="ORF">ISN44_As12g019580</name>
</gene>
<sequence>MERKGEQEEFTHEENMVYHTIDQTHSRWKSQPLEDSQGYGNLTLPYVQNYMLVSDNGCDDFLCESNEKFEDRNKEIMLSLVNGNEIEYFSKNSFKARVDFIFHFESLLPLELPMIKNTLVDYATLVVDFLERLFMVSTWAKKCFIAYSFACPCRRRTIGPLSQTFDTND</sequence>
<organism evidence="1 3">
    <name type="scientific">Arabidopsis suecica</name>
    <name type="common">Swedish thale-cress</name>
    <name type="synonym">Cardaminopsis suecica</name>
    <dbReference type="NCBI Taxonomy" id="45249"/>
    <lineage>
        <taxon>Eukaryota</taxon>
        <taxon>Viridiplantae</taxon>
        <taxon>Streptophyta</taxon>
        <taxon>Embryophyta</taxon>
        <taxon>Tracheophyta</taxon>
        <taxon>Spermatophyta</taxon>
        <taxon>Magnoliopsida</taxon>
        <taxon>eudicotyledons</taxon>
        <taxon>Gunneridae</taxon>
        <taxon>Pentapetalae</taxon>
        <taxon>rosids</taxon>
        <taxon>malvids</taxon>
        <taxon>Brassicales</taxon>
        <taxon>Brassicaceae</taxon>
        <taxon>Camelineae</taxon>
        <taxon>Arabidopsis</taxon>
    </lineage>
</organism>
<protein>
    <submittedName>
        <fullName evidence="1">Uncharacterized protein</fullName>
    </submittedName>
</protein>